<organism evidence="2 3">
    <name type="scientific">Mycena sanguinolenta</name>
    <dbReference type="NCBI Taxonomy" id="230812"/>
    <lineage>
        <taxon>Eukaryota</taxon>
        <taxon>Fungi</taxon>
        <taxon>Dikarya</taxon>
        <taxon>Basidiomycota</taxon>
        <taxon>Agaricomycotina</taxon>
        <taxon>Agaricomycetes</taxon>
        <taxon>Agaricomycetidae</taxon>
        <taxon>Agaricales</taxon>
        <taxon>Marasmiineae</taxon>
        <taxon>Mycenaceae</taxon>
        <taxon>Mycena</taxon>
    </lineage>
</organism>
<evidence type="ECO:0000313" key="2">
    <source>
        <dbReference type="EMBL" id="KAF7350810.1"/>
    </source>
</evidence>
<keyword evidence="3" id="KW-1185">Reference proteome</keyword>
<dbReference type="SUPFAM" id="SSF54695">
    <property type="entry name" value="POZ domain"/>
    <property type="match status" value="1"/>
</dbReference>
<name>A0A8H6Y308_9AGAR</name>
<protein>
    <recommendedName>
        <fullName evidence="1">BTB domain-containing protein</fullName>
    </recommendedName>
</protein>
<dbReference type="Proteomes" id="UP000623467">
    <property type="component" value="Unassembled WGS sequence"/>
</dbReference>
<sequence length="255" mass="28755">MAAPRLPQRFCAPDADLTVCSSDGVLFKVHRQTLEACSGVFAGAADATRPENGDETVDLTESANVLEILFQCMYATSQQPDLRTLDFSTLSDLAEAAEKYMVYSVVKLCRLQMEASIFTHPLEVFLYALRHDHIHLANDSVQQSMRCTRSQALEILPPDTFGAWISFHERWHRETARSLAYMATFPKHFSLVQKCTADPNPACTFRKELDEAGGWSRTIREMKFMTDPKIARMQYNILRPCQSPVVSVSTAVFSF</sequence>
<proteinExistence type="predicted"/>
<evidence type="ECO:0000259" key="1">
    <source>
        <dbReference type="PROSITE" id="PS50097"/>
    </source>
</evidence>
<gene>
    <name evidence="2" type="ORF">MSAN_01642600</name>
</gene>
<comment type="caution">
    <text evidence="2">The sequence shown here is derived from an EMBL/GenBank/DDBJ whole genome shotgun (WGS) entry which is preliminary data.</text>
</comment>
<dbReference type="Pfam" id="PF00651">
    <property type="entry name" value="BTB"/>
    <property type="match status" value="1"/>
</dbReference>
<dbReference type="InterPro" id="IPR000210">
    <property type="entry name" value="BTB/POZ_dom"/>
</dbReference>
<dbReference type="Gene3D" id="3.30.710.10">
    <property type="entry name" value="Potassium Channel Kv1.1, Chain A"/>
    <property type="match status" value="1"/>
</dbReference>
<dbReference type="InterPro" id="IPR011333">
    <property type="entry name" value="SKP1/BTB/POZ_sf"/>
</dbReference>
<accession>A0A8H6Y308</accession>
<evidence type="ECO:0000313" key="3">
    <source>
        <dbReference type="Proteomes" id="UP000623467"/>
    </source>
</evidence>
<dbReference type="SMART" id="SM00225">
    <property type="entry name" value="BTB"/>
    <property type="match status" value="1"/>
</dbReference>
<dbReference type="AlphaFoldDB" id="A0A8H6Y308"/>
<dbReference type="EMBL" id="JACAZH010000014">
    <property type="protein sequence ID" value="KAF7350810.1"/>
    <property type="molecule type" value="Genomic_DNA"/>
</dbReference>
<feature type="domain" description="BTB" evidence="1">
    <location>
        <begin position="15"/>
        <end position="74"/>
    </location>
</feature>
<dbReference type="PROSITE" id="PS50097">
    <property type="entry name" value="BTB"/>
    <property type="match status" value="1"/>
</dbReference>
<dbReference type="OrthoDB" id="3184970at2759"/>
<reference evidence="2" key="1">
    <citation type="submission" date="2020-05" db="EMBL/GenBank/DDBJ databases">
        <title>Mycena genomes resolve the evolution of fungal bioluminescence.</title>
        <authorList>
            <person name="Tsai I.J."/>
        </authorList>
    </citation>
    <scope>NUCLEOTIDE SEQUENCE</scope>
    <source>
        <strain evidence="2">160909Yilan</strain>
    </source>
</reference>